<dbReference type="InterPro" id="IPR011009">
    <property type="entry name" value="Kinase-like_dom_sf"/>
</dbReference>
<dbReference type="InterPro" id="IPR057564">
    <property type="entry name" value="HEAT_ATR"/>
</dbReference>
<dbReference type="PROSITE" id="PS50290">
    <property type="entry name" value="PI3_4_KINASE_3"/>
    <property type="match status" value="1"/>
</dbReference>
<dbReference type="CDD" id="cd00892">
    <property type="entry name" value="PIKKc_ATR"/>
    <property type="match status" value="1"/>
</dbReference>
<dbReference type="InterPro" id="IPR003151">
    <property type="entry name" value="PIK-rel_kinase_FAT"/>
</dbReference>
<accession>A0A5S6QKY0</accession>
<dbReference type="Proteomes" id="UP000046395">
    <property type="component" value="Unassembled WGS sequence"/>
</dbReference>
<keyword evidence="10" id="KW-0234">DNA repair</keyword>
<keyword evidence="6" id="KW-0547">Nucleotide-binding</keyword>
<organism evidence="16 17">
    <name type="scientific">Trichuris muris</name>
    <name type="common">Mouse whipworm</name>
    <dbReference type="NCBI Taxonomy" id="70415"/>
    <lineage>
        <taxon>Eukaryota</taxon>
        <taxon>Metazoa</taxon>
        <taxon>Ecdysozoa</taxon>
        <taxon>Nematoda</taxon>
        <taxon>Enoplea</taxon>
        <taxon>Dorylaimia</taxon>
        <taxon>Trichinellida</taxon>
        <taxon>Trichuridae</taxon>
        <taxon>Trichuris</taxon>
    </lineage>
</organism>
<dbReference type="InterPro" id="IPR056802">
    <property type="entry name" value="ATR-like_M-HEAT"/>
</dbReference>
<feature type="domain" description="FAT" evidence="14">
    <location>
        <begin position="1545"/>
        <end position="2109"/>
    </location>
</feature>
<evidence type="ECO:0000259" key="14">
    <source>
        <dbReference type="PROSITE" id="PS51189"/>
    </source>
</evidence>
<evidence type="ECO:0000256" key="5">
    <source>
        <dbReference type="ARBA" id="ARBA00022679"/>
    </source>
</evidence>
<evidence type="ECO:0000256" key="11">
    <source>
        <dbReference type="ARBA" id="ARBA00023242"/>
    </source>
</evidence>
<dbReference type="GO" id="GO:0000723">
    <property type="term" value="P:telomere maintenance"/>
    <property type="evidence" value="ECO:0007669"/>
    <property type="project" value="TreeGrafter"/>
</dbReference>
<keyword evidence="16" id="KW-1185">Reference proteome</keyword>
<comment type="subcellular location">
    <subcellularLocation>
        <location evidence="1">Nucleus</location>
    </subcellularLocation>
</comment>
<sequence>MNIVESGYHLKELLKIFDTEAGTVDQCHTYHLCYLLCNEIAPGRLAQLIRCSKENLSFCSKELEFFGKLIFEKPEILTCYSDNVAFFQDLCAWIMTKLLSITVNPECRPLCAEVVRLCKLIIGLLSGGYASWLTRQLSLELQNLQRLNHHLDGEMCSFTYRFSLASTSLVVKSVEATAEDLNLENAEFEIGAIQPCECVQSAICMLLLDCAFPREDEEADFLLCFWLTLLDQLDSGDLELKEQTLRLMVKLVESDGFSCFPIGPFLLDHCLAFCSWFIDCAHSEKNVAQILSRLFESCTVGHGSFPVIFDQASLALLVKLLRRVGDVLLQENFPNIESCLKTSILRFATSLTYSIQLYRVEEVMVEAALGDLFEHLVSAMLRQNMLIKPAIDLLRDIVAISYHVVSQAPQTCCSTFSLGYYPHKLYDSLNNLADLSSGANGLKVCEFLITPLFECPIEAESHGVRHSVISLREEVSARLLCESSGLLLALKGVTSLPADEQTTSVVVATNIVGMLFSHGISVAAKVTAGVGILSLPWMSSNNFMDLNLANVDRFASLGNSIIKNCDSEATISACLRNLAALPPHVCPNWRKFVFRNCLISGRSCMTRNALLYLPSLFAHLGPGSEADFSNFASLLRLESSDAALVKLALNSYADCICVLSKDGEAAETTSSQWLGCRVCSSLTTSQLSFASRYRSALPVRAIIRATAGISSSHECLPALIRAVLVHVDLSDENIVGLLQESFFIAFHESLECRRQYSLCLGVMASLAPSERFATSVKELLANFQKNDASRHSNESLLYYFAELTKYAHGGLYEHAFVRLSIFTLARAPSDRLSELAERMMQEICRIRGCSLRRLFDEFAGSLMKYVVMLMCQMVQLHPDNMDAEINQLLLHAAQLFEFRDQQARLSAGYFLRKNLRHVVPWLMMERTADASRVHVIIAKMLGTNRHCLLAAHFRYVLLRVTMSSLSNESMQEVFNFVEQEGRVEPKDQGTSEQKWTISTYLSWDLYSCIYELLLHLAEKEERVFQMLKYIISNFTGSDQNSPGADSDSGVIEFIKPRILGVLIKFDERFRNRGPLKEKIVAISSLNKLIALCAGKVLDEVKSKMLSTLRSANSIADVECRRLCCDAWYTFVTSLTADALKDFVLTIFAAIWPLVEADVPQVANILEFIFRTKRMLLSRELEDMKFLIGACKSTVLANCVGSIPPQSPTRLVDMLFQCIRLIRADSPEIKRLSLSRLNSVLKENQLAVQELILSGEAADPIIKELHGELLLCVRHTDPGVKHLSSISLGTLGAIEPGRLGAGTQENLSLRTNLPCADFDTDCNADFARLVIVELAKHLASASDGFVYDACSCAIQETLKFFRCQQDRNVRQTMANVLWSELPLNVKVLISPFLSTSYRFRNRDPVKIDTYPIFGSRHGDSFTTWLRHWLPYLVEKVKHPKASRFYRMVSIIVDSEISFAPFLLPHVILQKAFENDYAEIRDEMLAVLRYQSRANTADVVFQRSAVQVIFSAVDFVQKWANKAWNWPRNSEQRSFIVEFLESLPKDLLAERAVLCRDYTRALMYYETYITDQQNNGTDTDMHWFYLQKLYGYLEESDAVKGLLTLRRHVGQPTLEQYILAYETYGNYNDALPFHESITANSPDDVGSRIAFVQCLLKLNQLNVCRRYIDGLVVDRPDWSEQLHSCRVETLCRLQDWGALDEELKRQPDSFGWSADVGRLMLIASKGNLEDFRVAVAPVRFRIAEEMSVAFLSSNSYELVYQHVLKLHQLHEIEGIVELPTSLEGGDLASEVSILSTAWNNRLKLMQSSPECQSPVLELRRQLLDFLPQRNFILELRDVSWLQSAKVARRAGYLHSAWSSLAQVKGKCLDTVFTEEAKLLWLKNQQDEALDCLDHGIRFKFGLISVSPNQKMANEDVHLYRKAQLLLANYARQSASRETHQVVEMYKQLIAVCSDSEKAYYHAAVHLDQVVHTSSYRSSYHKVLPQMVNFYGKSLSYGTKFLHHSLPRLLTLWLDSTAKLSQKQVSRKGERDSDGSLADSQKQELVAQLNKNVLKLSDDLPVFLFYSCFSQLISRICHPCESTADLLKTILARIVAAYPQQGLWMSMAVARSSVPQRRQACWQMLDKAAALNGDVKVQLETMKNFVELLVRLCEYVASLRCMSLSMSRDFPKLNSFFYSNNYSPILLPLQSTMEFVIPLLKQRPTPGSITPPHSLFISGFADQIEVLNSLQKPKKILIVGSDGCNYPMMCKNKDDLRLDKRLMEFNNLVNTCLLREPECRRRRMRVRTYTVTPIGEDCGLVEWVNNLEPLRQSMLSIYKSTGTVMTVRELQMTMAKKSDSLAKKLIIFNEKLLPRHPAKLGLWFRLRFPEPTVWYQNRLNFTRTSAVMSMVGYVLGLGDRHGENILLDSNSGEVVHVDFNCLFNRGEDLEWPELVPFRLTHNMVEAMGPLGFEGSFRKCCELTVRLLREQRSMLRSVLETFLYDPLVEWTRNPSNKFRPSAGEDKAREHLQSIETRLKGSVRTSLDSAYGLPLSIEGQVAHLISQATDKKLLAQMYVGWAPFI</sequence>
<evidence type="ECO:0000259" key="15">
    <source>
        <dbReference type="PROSITE" id="PS51190"/>
    </source>
</evidence>
<dbReference type="Pfam" id="PF08064">
    <property type="entry name" value="UME"/>
    <property type="match status" value="1"/>
</dbReference>
<keyword evidence="8" id="KW-0418">Kinase</keyword>
<dbReference type="SMART" id="SM00802">
    <property type="entry name" value="UME"/>
    <property type="match status" value="1"/>
</dbReference>
<dbReference type="InterPro" id="IPR014009">
    <property type="entry name" value="PIK_FAT"/>
</dbReference>
<dbReference type="InterPro" id="IPR003152">
    <property type="entry name" value="FATC_dom"/>
</dbReference>
<dbReference type="InterPro" id="IPR000403">
    <property type="entry name" value="PI3/4_kinase_cat_dom"/>
</dbReference>
<dbReference type="GO" id="GO:0000077">
    <property type="term" value="P:DNA damage checkpoint signaling"/>
    <property type="evidence" value="ECO:0007669"/>
    <property type="project" value="TreeGrafter"/>
</dbReference>
<keyword evidence="7" id="KW-0227">DNA damage</keyword>
<dbReference type="Gene3D" id="1.10.1070.11">
    <property type="entry name" value="Phosphatidylinositol 3-/4-kinase, catalytic domain"/>
    <property type="match status" value="1"/>
</dbReference>
<dbReference type="InterPro" id="IPR050517">
    <property type="entry name" value="DDR_Repair_Kinase"/>
</dbReference>
<evidence type="ECO:0000256" key="9">
    <source>
        <dbReference type="ARBA" id="ARBA00022840"/>
    </source>
</evidence>
<evidence type="ECO:0000313" key="17">
    <source>
        <dbReference type="WBParaSite" id="TMUE_2000007858.1"/>
    </source>
</evidence>
<reference evidence="17" key="1">
    <citation type="submission" date="2019-12" db="UniProtKB">
        <authorList>
            <consortium name="WormBaseParasite"/>
        </authorList>
    </citation>
    <scope>IDENTIFICATION</scope>
</reference>
<comment type="similarity">
    <text evidence="2">Belongs to the PI3/PI4-kinase family. ATM subfamily.</text>
</comment>
<dbReference type="Pfam" id="PF02260">
    <property type="entry name" value="FATC"/>
    <property type="match status" value="1"/>
</dbReference>
<dbReference type="Pfam" id="PF02259">
    <property type="entry name" value="FAT"/>
    <property type="match status" value="1"/>
</dbReference>
<dbReference type="Pfam" id="PF00454">
    <property type="entry name" value="PI3_PI4_kinase"/>
    <property type="match status" value="1"/>
</dbReference>
<name>A0A5S6QKY0_TRIMR</name>
<dbReference type="GO" id="GO:0005694">
    <property type="term" value="C:chromosome"/>
    <property type="evidence" value="ECO:0007669"/>
    <property type="project" value="TreeGrafter"/>
</dbReference>
<dbReference type="EC" id="2.7.11.1" evidence="3"/>
<dbReference type="SMART" id="SM01343">
    <property type="entry name" value="FATC"/>
    <property type="match status" value="1"/>
</dbReference>
<evidence type="ECO:0000256" key="1">
    <source>
        <dbReference type="ARBA" id="ARBA00004123"/>
    </source>
</evidence>
<dbReference type="PANTHER" id="PTHR11139">
    <property type="entry name" value="ATAXIA TELANGIECTASIA MUTATED ATM -RELATED"/>
    <property type="match status" value="1"/>
</dbReference>
<evidence type="ECO:0000259" key="13">
    <source>
        <dbReference type="PROSITE" id="PS50290"/>
    </source>
</evidence>
<dbReference type="GO" id="GO:0004674">
    <property type="term" value="F:protein serine/threonine kinase activity"/>
    <property type="evidence" value="ECO:0007669"/>
    <property type="project" value="UniProtKB-KW"/>
</dbReference>
<keyword evidence="4" id="KW-0723">Serine/threonine-protein kinase</keyword>
<evidence type="ECO:0000313" key="16">
    <source>
        <dbReference type="Proteomes" id="UP000046395"/>
    </source>
</evidence>
<dbReference type="PROSITE" id="PS51190">
    <property type="entry name" value="FATC"/>
    <property type="match status" value="1"/>
</dbReference>
<dbReference type="WBParaSite" id="TMUE_2000007858.1">
    <property type="protein sequence ID" value="TMUE_2000007858.1"/>
    <property type="gene ID" value="WBGene00300036"/>
</dbReference>
<dbReference type="PROSITE" id="PS00916">
    <property type="entry name" value="PI3_4_KINASE_2"/>
    <property type="match status" value="1"/>
</dbReference>
<evidence type="ECO:0000256" key="12">
    <source>
        <dbReference type="ARBA" id="ARBA00024420"/>
    </source>
</evidence>
<proteinExistence type="inferred from homology"/>
<feature type="domain" description="FATC" evidence="15">
    <location>
        <begin position="2528"/>
        <end position="2560"/>
    </location>
</feature>
<evidence type="ECO:0000256" key="4">
    <source>
        <dbReference type="ARBA" id="ARBA00022527"/>
    </source>
</evidence>
<keyword evidence="11" id="KW-0539">Nucleus</keyword>
<dbReference type="SUPFAM" id="SSF56112">
    <property type="entry name" value="Protein kinase-like (PK-like)"/>
    <property type="match status" value="1"/>
</dbReference>
<evidence type="ECO:0000256" key="10">
    <source>
        <dbReference type="ARBA" id="ARBA00023204"/>
    </source>
</evidence>
<keyword evidence="5" id="KW-0808">Transferase</keyword>
<dbReference type="SMART" id="SM00146">
    <property type="entry name" value="PI3Kc"/>
    <property type="match status" value="1"/>
</dbReference>
<feature type="domain" description="PI3K/PI4K catalytic" evidence="13">
    <location>
        <begin position="2217"/>
        <end position="2530"/>
    </location>
</feature>
<dbReference type="InterPro" id="IPR018936">
    <property type="entry name" value="PI3/4_kinase_CS"/>
</dbReference>
<evidence type="ECO:0000256" key="2">
    <source>
        <dbReference type="ARBA" id="ARBA00010769"/>
    </source>
</evidence>
<evidence type="ECO:0000256" key="6">
    <source>
        <dbReference type="ARBA" id="ARBA00022741"/>
    </source>
</evidence>
<dbReference type="Pfam" id="PF25030">
    <property type="entry name" value="M-HEAT_ATR"/>
    <property type="match status" value="1"/>
</dbReference>
<dbReference type="InterPro" id="IPR012993">
    <property type="entry name" value="UME"/>
</dbReference>
<dbReference type="STRING" id="70415.A0A5S6QKY0"/>
<evidence type="ECO:0000256" key="3">
    <source>
        <dbReference type="ARBA" id="ARBA00012513"/>
    </source>
</evidence>
<protein>
    <recommendedName>
        <fullName evidence="12">Serine/threonine-protein kinase ATR</fullName>
        <ecNumber evidence="3">2.7.11.1</ecNumber>
    </recommendedName>
</protein>
<dbReference type="GO" id="GO:0005634">
    <property type="term" value="C:nucleus"/>
    <property type="evidence" value="ECO:0007669"/>
    <property type="project" value="UniProtKB-SubCell"/>
</dbReference>
<dbReference type="PROSITE" id="PS51189">
    <property type="entry name" value="FAT"/>
    <property type="match status" value="1"/>
</dbReference>
<dbReference type="GO" id="GO:0006281">
    <property type="term" value="P:DNA repair"/>
    <property type="evidence" value="ECO:0007669"/>
    <property type="project" value="UniProtKB-KW"/>
</dbReference>
<evidence type="ECO:0000256" key="8">
    <source>
        <dbReference type="ARBA" id="ARBA00022777"/>
    </source>
</evidence>
<evidence type="ECO:0000256" key="7">
    <source>
        <dbReference type="ARBA" id="ARBA00022763"/>
    </source>
</evidence>
<dbReference type="InterPro" id="IPR036940">
    <property type="entry name" value="PI3/4_kinase_cat_sf"/>
</dbReference>
<dbReference type="SUPFAM" id="SSF48371">
    <property type="entry name" value="ARM repeat"/>
    <property type="match status" value="1"/>
</dbReference>
<dbReference type="GO" id="GO:0005524">
    <property type="term" value="F:ATP binding"/>
    <property type="evidence" value="ECO:0007669"/>
    <property type="project" value="UniProtKB-KW"/>
</dbReference>
<dbReference type="InterPro" id="IPR016024">
    <property type="entry name" value="ARM-type_fold"/>
</dbReference>
<dbReference type="Pfam" id="PF23593">
    <property type="entry name" value="HEAT_ATR"/>
    <property type="match status" value="1"/>
</dbReference>
<dbReference type="PANTHER" id="PTHR11139:SF69">
    <property type="entry name" value="SERINE_THREONINE-PROTEIN KINASE ATR"/>
    <property type="match status" value="1"/>
</dbReference>
<dbReference type="Gene3D" id="3.30.1010.10">
    <property type="entry name" value="Phosphatidylinositol 3-kinase Catalytic Subunit, Chain A, domain 4"/>
    <property type="match status" value="1"/>
</dbReference>
<keyword evidence="9" id="KW-0067">ATP-binding</keyword>